<evidence type="ECO:0008006" key="10">
    <source>
        <dbReference type="Google" id="ProtNLM"/>
    </source>
</evidence>
<dbReference type="PANTHER" id="PTHR43788:SF8">
    <property type="entry name" value="DNA-BINDING PROTEIN SMUBP-2"/>
    <property type="match status" value="1"/>
</dbReference>
<dbReference type="InterPro" id="IPR019993">
    <property type="entry name" value="RecB_nuclease_TM0106_put"/>
</dbReference>
<feature type="domain" description="YprB ribonuclease H-like" evidence="7">
    <location>
        <begin position="330"/>
        <end position="512"/>
    </location>
</feature>
<dbReference type="SUPFAM" id="SSF52540">
    <property type="entry name" value="P-loop containing nucleoside triphosphate hydrolases"/>
    <property type="match status" value="1"/>
</dbReference>
<evidence type="ECO:0000313" key="8">
    <source>
        <dbReference type="EMBL" id="TQL50506.1"/>
    </source>
</evidence>
<dbReference type="Pfam" id="PF13482">
    <property type="entry name" value="RNase_H_2"/>
    <property type="match status" value="1"/>
</dbReference>
<dbReference type="InterPro" id="IPR012337">
    <property type="entry name" value="RNaseH-like_sf"/>
</dbReference>
<evidence type="ECO:0000259" key="7">
    <source>
        <dbReference type="Pfam" id="PF13482"/>
    </source>
</evidence>
<dbReference type="SUPFAM" id="SSF53098">
    <property type="entry name" value="Ribonuclease H-like"/>
    <property type="match status" value="1"/>
</dbReference>
<keyword evidence="4" id="KW-0067">ATP-binding</keyword>
<dbReference type="CDD" id="cd18808">
    <property type="entry name" value="SF1_C_Upf1"/>
    <property type="match status" value="1"/>
</dbReference>
<keyword evidence="3" id="KW-0347">Helicase</keyword>
<name>A0A542YQY8_9MICO</name>
<dbReference type="GO" id="GO:0005524">
    <property type="term" value="F:ATP binding"/>
    <property type="evidence" value="ECO:0007669"/>
    <property type="project" value="UniProtKB-KW"/>
</dbReference>
<dbReference type="InterPro" id="IPR047187">
    <property type="entry name" value="SF1_C_Upf1"/>
</dbReference>
<dbReference type="GO" id="GO:0043139">
    <property type="term" value="F:5'-3' DNA helicase activity"/>
    <property type="evidence" value="ECO:0007669"/>
    <property type="project" value="TreeGrafter"/>
</dbReference>
<dbReference type="Pfam" id="PF13087">
    <property type="entry name" value="AAA_12"/>
    <property type="match status" value="1"/>
</dbReference>
<feature type="compositionally biased region" description="Basic and acidic residues" evidence="5">
    <location>
        <begin position="531"/>
        <end position="542"/>
    </location>
</feature>
<dbReference type="PANTHER" id="PTHR43788">
    <property type="entry name" value="DNA2/NAM7 HELICASE FAMILY MEMBER"/>
    <property type="match status" value="1"/>
</dbReference>
<dbReference type="Pfam" id="PF13604">
    <property type="entry name" value="AAA_30"/>
    <property type="match status" value="1"/>
</dbReference>
<evidence type="ECO:0000259" key="6">
    <source>
        <dbReference type="Pfam" id="PF13087"/>
    </source>
</evidence>
<dbReference type="CDD" id="cd17934">
    <property type="entry name" value="DEXXQc_Upf1-like"/>
    <property type="match status" value="1"/>
</dbReference>
<dbReference type="OrthoDB" id="9757917at2"/>
<dbReference type="InterPro" id="IPR050534">
    <property type="entry name" value="Coronavir_polyprotein_1ab"/>
</dbReference>
<dbReference type="Proteomes" id="UP000319516">
    <property type="component" value="Unassembled WGS sequence"/>
</dbReference>
<keyword evidence="2" id="KW-0378">Hydrolase</keyword>
<dbReference type="RefSeq" id="WP_141784633.1">
    <property type="nucleotide sequence ID" value="NZ_BAAAIK010000002.1"/>
</dbReference>
<sequence length="1131" mass="123565">MQPRDGQIVLSPTDVTRHVACPHTTTLDLQVAQGRLQPPADGVDDQLQLVFSQGMAHEQRYREALADRGLRVVDIPERAPGTAEGSGRPLTFAEREDLTLTAMREGADVIYQGVLFDRSWLGIADFLLKVDRPSDLGDWSYDIADTKLARRLKVPALLQMAGYAARLEQLQGVAPQRLVVVTGDGAEHPWRLEDVDAYATRVRDDLETTITDAAELPPTEPVPCAFCDQCRWKPRCSAEWEAADDLSLVAGMRPDHRAALIAAGTTTAAALARAADEDLASLTAATGQRLRAQARLQVQERETGEPAYELLPAQPGKGLQLLPVPDEGDVYLDFEGDPFAADGAGREYLAGVWTRDEQFLSWWAHDADHEREMVGALLTWLNERWQQFPDMHVYHYANYEQAALKRLTGRYAVAETELDMLLRGERFIDLYAVVRQGLRISKGSYSIKKVEAFYWGHTREKGEAEEVSDALDSVVKYERWLADGRTDASILEEIRRYNEEDVRSTWALHEWLEERRTELAQQAEGDLARPVGKEQTEAKDSELTQQENDLAGRLGDAGHDLLAGCVGWHRREDKAEWWEYYRTPLLSDQEVLEDASLIGGLGEPVEVGAEKQSLVWRYIFPKQEAKISVGDKVHDIDLEPGTGNRPMAGTVHAVDTEQGWLEVRLHKGKPPRRARGFGPGGPIAAGVLRESLLRTGEGVLAGEESLAAAVLERRVPADLAVRAGETATDALVRVGRSLSGEVLAVQGPPGAGKTFGGARLVRELLDAGLRVGVTALSHAVIGHFLEGVDRPAVRKLSKAAAASEEPGGQIRPTSDNAVLLEALGPGGERLVGGTAWVWAHPDMADSVDVLVIDEAGQFSLPMALSVAPAARSMVLLGDPQQLTMPSSAQHPEGVGVSVLEHLLAGHETITSDQGIFLDRTYRMHPEITDFVSGMSYDNRLDSVPGLELQEVHDVPGLSGSGIRWVPVEHEGFGSDNEIEARIVADLAERLLRGTWTDNTGGRAPIGPEDILVVAPYNAQVDLLRSVLPEGVRAGTVDRFQGRQGVVVLYSMASSSAVDAPRGVNFLYDTHRFNVAVSRAKSLSVVVGSPALLDAAVNHPEQLRMVNALCRFVDRATWVSQDEAGLGQPALR</sequence>
<dbReference type="InterPro" id="IPR041679">
    <property type="entry name" value="DNA2/NAM7-like_C"/>
</dbReference>
<organism evidence="8 9">
    <name type="scientific">Ornithinicoccus hortensis</name>
    <dbReference type="NCBI Taxonomy" id="82346"/>
    <lineage>
        <taxon>Bacteria</taxon>
        <taxon>Bacillati</taxon>
        <taxon>Actinomycetota</taxon>
        <taxon>Actinomycetes</taxon>
        <taxon>Micrococcales</taxon>
        <taxon>Intrasporangiaceae</taxon>
        <taxon>Ornithinicoccus</taxon>
    </lineage>
</organism>
<evidence type="ECO:0000256" key="4">
    <source>
        <dbReference type="ARBA" id="ARBA00022840"/>
    </source>
</evidence>
<accession>A0A542YQY8</accession>
<dbReference type="GO" id="GO:0016787">
    <property type="term" value="F:hydrolase activity"/>
    <property type="evidence" value="ECO:0007669"/>
    <property type="project" value="UniProtKB-KW"/>
</dbReference>
<feature type="domain" description="DNA2/NAM7 helicase-like C-terminal" evidence="6">
    <location>
        <begin position="896"/>
        <end position="1088"/>
    </location>
</feature>
<dbReference type="EMBL" id="VFOP01000001">
    <property type="protein sequence ID" value="TQL50506.1"/>
    <property type="molecule type" value="Genomic_DNA"/>
</dbReference>
<evidence type="ECO:0000256" key="2">
    <source>
        <dbReference type="ARBA" id="ARBA00022801"/>
    </source>
</evidence>
<dbReference type="Gene3D" id="3.40.50.300">
    <property type="entry name" value="P-loop containing nucleotide triphosphate hydrolases"/>
    <property type="match status" value="2"/>
</dbReference>
<dbReference type="AlphaFoldDB" id="A0A542YQY8"/>
<evidence type="ECO:0000313" key="9">
    <source>
        <dbReference type="Proteomes" id="UP000319516"/>
    </source>
</evidence>
<keyword evidence="1" id="KW-0547">Nucleotide-binding</keyword>
<gene>
    <name evidence="8" type="ORF">FB467_1617</name>
</gene>
<feature type="region of interest" description="Disordered" evidence="5">
    <location>
        <begin position="522"/>
        <end position="542"/>
    </location>
</feature>
<evidence type="ECO:0000256" key="1">
    <source>
        <dbReference type="ARBA" id="ARBA00022741"/>
    </source>
</evidence>
<keyword evidence="9" id="KW-1185">Reference proteome</keyword>
<comment type="caution">
    <text evidence="8">The sequence shown here is derived from an EMBL/GenBank/DDBJ whole genome shotgun (WGS) entry which is preliminary data.</text>
</comment>
<dbReference type="NCBIfam" id="TIGR03491">
    <property type="entry name" value="TM0106 family RecB-like putative nuclease"/>
    <property type="match status" value="1"/>
</dbReference>
<dbReference type="InterPro" id="IPR027417">
    <property type="entry name" value="P-loop_NTPase"/>
</dbReference>
<protein>
    <recommendedName>
        <fullName evidence="10">AAA+ ATPase domain-containing protein</fullName>
    </recommendedName>
</protein>
<evidence type="ECO:0000256" key="3">
    <source>
        <dbReference type="ARBA" id="ARBA00022806"/>
    </source>
</evidence>
<dbReference type="InterPro" id="IPR038720">
    <property type="entry name" value="YprB_RNase_H-like_dom"/>
</dbReference>
<proteinExistence type="predicted"/>
<reference evidence="8 9" key="1">
    <citation type="submission" date="2019-06" db="EMBL/GenBank/DDBJ databases">
        <title>Sequencing the genomes of 1000 actinobacteria strains.</title>
        <authorList>
            <person name="Klenk H.-P."/>
        </authorList>
    </citation>
    <scope>NUCLEOTIDE SEQUENCE [LARGE SCALE GENOMIC DNA]</scope>
    <source>
        <strain evidence="8 9">DSM 12335</strain>
    </source>
</reference>
<evidence type="ECO:0000256" key="5">
    <source>
        <dbReference type="SAM" id="MobiDB-lite"/>
    </source>
</evidence>